<sequence length="484" mass="54713">MYFSELSVVLSSCICFGDAIGFFGLGNSFRVLLRDVNVTSETFGDPPPVKTKWIEQPLDHFNASETSTWRMRYFERLDLWKKGGPIYLFIYGEGPAGPTFLKTGILYELAKETKGAMFLSEHRFYGKSKPFDNLTVQNLMYLSSRQALADTANLLQTIKMTSKFNSSKVVVVGGSYAGNLAAWMKLLYPNIVDAAIASSAPVLAKTDFHEYLEVVRDDFEQYGTEGCLTIISDIFKRYEKLFGTPKGIAQLKEEENICNNTDMTKLENMQIFFMDKASVFMANAQYGTTDTIKDHCIEISQSSRVLSVKDDESSNWSKRDDCFNYDFYENVEESKKIDWLTAWMYQSCTEFGYFQSSSSTSDLFTKNIPAELFATWCMAAFGSEFNMNQTEEGVTKTNNLYGGCLPNVTNVVFVNGGLDPWSKLGVLEDISYEAPAEIIPRVSHCSDLFSDSHDDPQELKDSRKYIKYLIKKWIGAGEFIKAVS</sequence>
<evidence type="ECO:0000313" key="2">
    <source>
        <dbReference type="Proteomes" id="UP000824533"/>
    </source>
</evidence>
<accession>A0ACC1DEN1</accession>
<dbReference type="EMBL" id="CM034389">
    <property type="protein sequence ID" value="KAJ0182325.1"/>
    <property type="molecule type" value="Genomic_DNA"/>
</dbReference>
<keyword evidence="2" id="KW-1185">Reference proteome</keyword>
<reference evidence="1 2" key="1">
    <citation type="journal article" date="2021" name="Front. Genet.">
        <title>Chromosome-Level Genome Assembly Reveals Significant Gene Expansion in the Toll and IMD Signaling Pathways of Dendrolimus kikuchii.</title>
        <authorList>
            <person name="Zhou J."/>
            <person name="Wu P."/>
            <person name="Xiong Z."/>
            <person name="Liu N."/>
            <person name="Zhao N."/>
            <person name="Ji M."/>
            <person name="Qiu Y."/>
            <person name="Yang B."/>
        </authorList>
    </citation>
    <scope>NUCLEOTIDE SEQUENCE [LARGE SCALE GENOMIC DNA]</scope>
    <source>
        <strain evidence="1">Ann1</strain>
    </source>
</reference>
<dbReference type="Proteomes" id="UP000824533">
    <property type="component" value="Linkage Group LG03"/>
</dbReference>
<protein>
    <submittedName>
        <fullName evidence="1">Uncharacterized protein</fullName>
    </submittedName>
</protein>
<name>A0ACC1DEN1_9NEOP</name>
<gene>
    <name evidence="1" type="ORF">K1T71_001694</name>
</gene>
<proteinExistence type="predicted"/>
<evidence type="ECO:0000313" key="1">
    <source>
        <dbReference type="EMBL" id="KAJ0182325.1"/>
    </source>
</evidence>
<organism evidence="1 2">
    <name type="scientific">Dendrolimus kikuchii</name>
    <dbReference type="NCBI Taxonomy" id="765133"/>
    <lineage>
        <taxon>Eukaryota</taxon>
        <taxon>Metazoa</taxon>
        <taxon>Ecdysozoa</taxon>
        <taxon>Arthropoda</taxon>
        <taxon>Hexapoda</taxon>
        <taxon>Insecta</taxon>
        <taxon>Pterygota</taxon>
        <taxon>Neoptera</taxon>
        <taxon>Endopterygota</taxon>
        <taxon>Lepidoptera</taxon>
        <taxon>Glossata</taxon>
        <taxon>Ditrysia</taxon>
        <taxon>Bombycoidea</taxon>
        <taxon>Lasiocampidae</taxon>
        <taxon>Dendrolimus</taxon>
    </lineage>
</organism>
<comment type="caution">
    <text evidence="1">The sequence shown here is derived from an EMBL/GenBank/DDBJ whole genome shotgun (WGS) entry which is preliminary data.</text>
</comment>